<dbReference type="RefSeq" id="WP_011644099.1">
    <property type="nucleotide sequence ID" value="NC_008347.1"/>
</dbReference>
<sequence>MATFDTVNYSLRPNKAIQRSIVFEIVRSTVAAMEVSNPVYIGFGSVWFTDFHIAHKALEIGDLVSIEADEIGYKRAKFNKPFKCIDVRHGWSCDVIPEIGADSRYGNRPWIVWLDYDDRLSEDSLQEIYDLTTILPHSSQLFVTFNAVPHKYGKPRQIDENLRALFGDGYPDDVDRELLGADRLQRFLGQLTLDSLQSAAIANGRPGGFVPSCLLPYRDGAPMVTVGGCFPEPAAREAAKAHMHNDRRGFPDLKIETPPLTLKESAALQASLPRTRPMTRGSLKRIGFDLKEEQIRSFQEFYRYYPHFAQLSS</sequence>
<gene>
    <name evidence="1" type="ordered locus">Mmar10_2162</name>
</gene>
<dbReference type="KEGG" id="mmr:Mmar10_2162"/>
<dbReference type="AlphaFoldDB" id="Q0AMN3"/>
<dbReference type="EMBL" id="CP000449">
    <property type="protein sequence ID" value="ABI66454.1"/>
    <property type="molecule type" value="Genomic_DNA"/>
</dbReference>
<dbReference type="Proteomes" id="UP000001964">
    <property type="component" value="Chromosome"/>
</dbReference>
<reference evidence="1 2" key="1">
    <citation type="submission" date="2006-08" db="EMBL/GenBank/DDBJ databases">
        <title>Complete sequence of Maricaulis maris MCS10.</title>
        <authorList>
            <consortium name="US DOE Joint Genome Institute"/>
            <person name="Copeland A."/>
            <person name="Lucas S."/>
            <person name="Lapidus A."/>
            <person name="Barry K."/>
            <person name="Detter J.C."/>
            <person name="Glavina del Rio T."/>
            <person name="Hammon N."/>
            <person name="Israni S."/>
            <person name="Dalin E."/>
            <person name="Tice H."/>
            <person name="Pitluck S."/>
            <person name="Saunders E."/>
            <person name="Brettin T."/>
            <person name="Bruce D."/>
            <person name="Han C."/>
            <person name="Tapia R."/>
            <person name="Gilna P."/>
            <person name="Schmutz J."/>
            <person name="Larimer F."/>
            <person name="Land M."/>
            <person name="Hauser L."/>
            <person name="Kyrpides N."/>
            <person name="Mikhailova N."/>
            <person name="Viollier P."/>
            <person name="Stephens C."/>
            <person name="Richardson P."/>
        </authorList>
    </citation>
    <scope>NUCLEOTIDE SEQUENCE [LARGE SCALE GENOMIC DNA]</scope>
    <source>
        <strain evidence="1 2">MCS10</strain>
    </source>
</reference>
<keyword evidence="2" id="KW-1185">Reference proteome</keyword>
<dbReference type="eggNOG" id="ENOG5031JFC">
    <property type="taxonomic scope" value="Bacteria"/>
</dbReference>
<dbReference type="Pfam" id="PF20553">
    <property type="entry name" value="Methyltransf_35"/>
    <property type="match status" value="1"/>
</dbReference>
<dbReference type="STRING" id="394221.Mmar10_2162"/>
<proteinExistence type="predicted"/>
<evidence type="ECO:0000313" key="1">
    <source>
        <dbReference type="EMBL" id="ABI66454.1"/>
    </source>
</evidence>
<protein>
    <submittedName>
        <fullName evidence="1">Uncharacterized protein</fullName>
    </submittedName>
</protein>
<organism evidence="1 2">
    <name type="scientific">Maricaulis maris (strain MCS10)</name>
    <name type="common">Caulobacter maris</name>
    <dbReference type="NCBI Taxonomy" id="394221"/>
    <lineage>
        <taxon>Bacteria</taxon>
        <taxon>Pseudomonadati</taxon>
        <taxon>Pseudomonadota</taxon>
        <taxon>Alphaproteobacteria</taxon>
        <taxon>Maricaulales</taxon>
        <taxon>Maricaulaceae</taxon>
        <taxon>Maricaulis</taxon>
    </lineage>
</organism>
<dbReference type="OrthoDB" id="9181262at2"/>
<name>Q0AMN3_MARMM</name>
<accession>Q0AMN3</accession>
<dbReference type="InterPro" id="IPR046788">
    <property type="entry name" value="Methyltransf_35"/>
</dbReference>
<evidence type="ECO:0000313" key="2">
    <source>
        <dbReference type="Proteomes" id="UP000001964"/>
    </source>
</evidence>
<dbReference type="HOGENOM" id="CLU_074554_0_0_5"/>